<feature type="compositionally biased region" description="Basic residues" evidence="8">
    <location>
        <begin position="1103"/>
        <end position="1112"/>
    </location>
</feature>
<feature type="compositionally biased region" description="Polar residues" evidence="8">
    <location>
        <begin position="2125"/>
        <end position="2136"/>
    </location>
</feature>
<keyword evidence="4 6" id="KW-0539">Nucleus</keyword>
<feature type="compositionally biased region" description="Acidic residues" evidence="8">
    <location>
        <begin position="2181"/>
        <end position="2194"/>
    </location>
</feature>
<accession>A0A4Y0BNH7</accession>
<dbReference type="GO" id="GO:1990414">
    <property type="term" value="P:replication-born double-strand break repair via sister chromatid exchange"/>
    <property type="evidence" value="ECO:0007669"/>
    <property type="project" value="TreeGrafter"/>
</dbReference>
<feature type="region of interest" description="Disordered" evidence="8">
    <location>
        <begin position="320"/>
        <end position="398"/>
    </location>
</feature>
<feature type="domain" description="Sister chromatid cohesion C-terminal" evidence="9">
    <location>
        <begin position="1728"/>
        <end position="1911"/>
    </location>
</feature>
<evidence type="ECO:0000256" key="7">
    <source>
        <dbReference type="SAM" id="Coils"/>
    </source>
</evidence>
<comment type="similarity">
    <text evidence="2 6">Belongs to the SCC2/Nipped-B family.</text>
</comment>
<keyword evidence="5 6" id="KW-0131">Cell cycle</keyword>
<dbReference type="GO" id="GO:0061775">
    <property type="term" value="F:cohesin loader activity"/>
    <property type="evidence" value="ECO:0007669"/>
    <property type="project" value="InterPro"/>
</dbReference>
<dbReference type="GO" id="GO:0034087">
    <property type="term" value="P:establishment of mitotic sister chromatid cohesion"/>
    <property type="evidence" value="ECO:0007669"/>
    <property type="project" value="TreeGrafter"/>
</dbReference>
<feature type="region of interest" description="Disordered" evidence="8">
    <location>
        <begin position="241"/>
        <end position="266"/>
    </location>
</feature>
<feature type="compositionally biased region" description="Acidic residues" evidence="8">
    <location>
        <begin position="2067"/>
        <end position="2076"/>
    </location>
</feature>
<keyword evidence="7" id="KW-0175">Coiled coil</keyword>
<dbReference type="GO" id="GO:0090694">
    <property type="term" value="C:Scc2-Scc4 cohesin loading complex"/>
    <property type="evidence" value="ECO:0007669"/>
    <property type="project" value="TreeGrafter"/>
</dbReference>
<feature type="compositionally biased region" description="Acidic residues" evidence="8">
    <location>
        <begin position="1118"/>
        <end position="1130"/>
    </location>
</feature>
<feature type="compositionally biased region" description="Low complexity" evidence="8">
    <location>
        <begin position="886"/>
        <end position="895"/>
    </location>
</feature>
<feature type="coiled-coil region" evidence="7">
    <location>
        <begin position="107"/>
        <end position="134"/>
    </location>
</feature>
<dbReference type="EnsemblMetazoa" id="AFUN021303-RA">
    <property type="protein sequence ID" value="AFUN021303-PA"/>
    <property type="gene ID" value="AFUN021303"/>
</dbReference>
<dbReference type="Pfam" id="PF12765">
    <property type="entry name" value="Cohesin_HEAT"/>
    <property type="match status" value="1"/>
</dbReference>
<evidence type="ECO:0000256" key="2">
    <source>
        <dbReference type="ARBA" id="ARBA00009252"/>
    </source>
</evidence>
<sequence>MQQLQQQQLHHTQQTIPNVQQQQQHQLLPQQTQLLQQQFQFAADPNHIIPSPQATIIRGQAQNVLGNSFPTLSSQTPTTAVMIGQQPIGAQLHQQVINIQNVPYSSNSAENSQLQQQQQQLFQQQQQQQQHNQNVIVSHASNIVQDQSLPALDPHQSVIQQSASYTTAIHPIGSSAVVSAPPGNQAVSQATMLQQNHLIPQQQQHLNVINQTNNNVHSASTQQHQYSQQPQQLSNHTLLPQGQQLSQSQQQQHQQSHLNNGSPAVAVSTGMNHQQALYQQQSMPHQQQQQQQQYTNAANLAKLPETAPRNNEYLQQQQSKNLDARGRPSPAQGSTAPETVNTSTSLNMQQHHQGGAMKGPQQAQTVGAHRYPTPLLGPNKPRPPGAGGGGASQQSNATTPAIRPIGVSGALISNASTVATNRLPVQSPAVPASQSSSSTAATARPAPAKPQIDTKHLLNRLIPLSEVDTLKLPKVIVGSERLTEKHTQMLLAEEGLKKFVAEEPKMAAKMGLEKKSFDQIFSKMKEETRVTWATKRKAQEKIEENPEDYLSKPKVRRVERPAAPVVKKLSKEELMATNTYQRFVSLMNKIFDQLDETETPTMEEGDEQYECIPTGLLNSISAEAAKLKLRNAIDAIPENKLTLLITYAMRSIHSAKNLSGSELQDDLVGDECIEKILNAVEASLLICCLYTSKNTKFLQEDNIDAIIKFVQFQLRETIFASYDPVYSVETKRKAGEGKKKKAVTYQQKGITMLYTKTVELSKQLVTMFELFHFVDTIVIHASSLGVEPFFVDNIETLQFVCLDLVTTIFQNEKYAHHRRNIVSDILTSFDRLPHSKRNLRPYKLVNNGGNIQMMTALVLQLIQSSVILPETLTPESANAVSTKQRANNANNADDGTAGGSGKSTDLFIFGKYNTALSIGGNFLTTFLDKCKSRSNETDFRPLFENFIHDLLTTVNKPEWPAAELLLSLLGTMLVKKMSDKGVEQSIRVVSLEYLGIVAARLRKDTVESRCKVKTMDTLIKYIKIEQEKEGDEPLNNSKFQLDEEEERTEFLQKILLDFLAVNAHEGNVVWNHARHFYITQWYRDLMQRKKKIAEGEKGYASRKKAAAKKRKKYQSDSDGSDGADDSDGDDGNIREGQVDQELNSEIFRMLDTRKQYYLSQVTPFGRNASGRSGGGGPVGGNYEIKTYIDYSNANLIAQYLASKRSFSQSYDKYLQKIILVVREPVVAIRTRAMKCLANIVEVDQLVLARKDMQMGVQQKLLDTAISVREAAVDLVGKYILSDHELIDQYYEMISQRILDTGVSVRKRVIKILRDICIEYPAHDKIPDICVKMIRRVNDEEGIQKLVMDVFMTMWFTPCNDNDKAAMDRKITQIIDVVCSSHETGTQGFDALLKTIFEPKESKDDSKLKKEIPKTLIKACQQIVDGLVEATMRLEGAENTRLVGCITALHLFAKIQPQLLVNHAISLEPYLNMRCQNQIISKFISSIAEILEQVVPLMDHPSEVFLADLESHLMMLIVTQSRTIVLSCVSCLSTVVNKITKNYKLIRDCFSKLYYKGLVSIKDKLATDSSIPIEQYFRPQFRRSIFTVGLIMRYFDFRLPEVYGAPKSGEDSSNQGSTLPANICEDVFATLAFFLSCDHSEICKEALTSMGNFCVKNYEYLMKVELRDYYNYLLTQDKVLTDMKITVLKNILMYLTEAENQMVRNDKEWSKQSKTEDLKEMGDVSSGMASRVIQIYLKEILRSFLHRDYGVRSWAMRVVEIVLRQGLVHPVQIVPYLICLSTDPEKEVAHSADRHLQEIDKQYPGFVNMKSNAGMQLSYELQELLQRRDESSIVRGYRVRDPQEPPSAMNGFLYAQLRGTKPQRRGLIQSITKQFDEGKISLRQMLYLADNLAYFPYAVQEEPLFIIHHIDVLISVTGTNLLATFREGLKPLPGTEANTEPNAQNPLEDDDDDDQEAILNRLPEDTSDLESCIRSAQGCMLLLILKQHLKDIYGITDSKISRYSPSESGKIYDKAIQRRSNSLFDPKSTITLLKENRSTAGAKTEQERIELVQRYLDFKQLMLRLDPDDPDLLDEDEKPNSVAGTPVKQAPVAASASTPHNHTTDGTSNNVHVNNVNSTAGGPMPVSQQNDYSNRSSYHGVVSNVPKTPKTPSNRQLASAATRKSTVGARSAKKKKRKASSSEEEESDASDDDYD</sequence>
<feature type="region of interest" description="Disordered" evidence="8">
    <location>
        <begin position="276"/>
        <end position="295"/>
    </location>
</feature>
<feature type="compositionally biased region" description="Low complexity" evidence="8">
    <location>
        <begin position="279"/>
        <end position="293"/>
    </location>
</feature>
<evidence type="ECO:0000256" key="8">
    <source>
        <dbReference type="SAM" id="MobiDB-lite"/>
    </source>
</evidence>
<feature type="compositionally biased region" description="Low complexity" evidence="8">
    <location>
        <begin position="426"/>
        <end position="450"/>
    </location>
</feature>
<feature type="region of interest" description="Disordered" evidence="8">
    <location>
        <begin position="1929"/>
        <end position="1952"/>
    </location>
</feature>
<evidence type="ECO:0000313" key="10">
    <source>
        <dbReference type="EnsemblMetazoa" id="AFUN021303-PA"/>
    </source>
</evidence>
<evidence type="ECO:0000256" key="5">
    <source>
        <dbReference type="ARBA" id="ARBA00023306"/>
    </source>
</evidence>
<protein>
    <recommendedName>
        <fullName evidence="6">Nipped-B protein</fullName>
    </recommendedName>
</protein>
<reference evidence="10" key="1">
    <citation type="submission" date="2020-05" db="UniProtKB">
        <authorList>
            <consortium name="EnsemblMetazoa"/>
        </authorList>
    </citation>
    <scope>IDENTIFICATION</scope>
    <source>
        <strain evidence="10">FUMOZ</strain>
    </source>
</reference>
<feature type="region of interest" description="Disordered" evidence="8">
    <location>
        <begin position="426"/>
        <end position="451"/>
    </location>
</feature>
<comment type="subcellular location">
    <subcellularLocation>
        <location evidence="1 6">Nucleus</location>
    </subcellularLocation>
</comment>
<dbReference type="PANTHER" id="PTHR21704">
    <property type="entry name" value="NIPPED-B-LIKE PROTEIN DELANGIN SCC2-RELATED"/>
    <property type="match status" value="1"/>
</dbReference>
<name>A0A4Y0BNH7_ANOFN</name>
<dbReference type="GO" id="GO:0140588">
    <property type="term" value="P:chromatin looping"/>
    <property type="evidence" value="ECO:0007669"/>
    <property type="project" value="InterPro"/>
</dbReference>
<feature type="compositionally biased region" description="Polar residues" evidence="8">
    <location>
        <begin position="2094"/>
        <end position="2107"/>
    </location>
</feature>
<dbReference type="InterPro" id="IPR026003">
    <property type="entry name" value="Cohesin_HEAT"/>
</dbReference>
<feature type="compositionally biased region" description="Low complexity" evidence="8">
    <location>
        <begin position="241"/>
        <end position="262"/>
    </location>
</feature>
<dbReference type="PANTHER" id="PTHR21704:SF18">
    <property type="entry name" value="NIPPED-B-LIKE PROTEIN"/>
    <property type="match status" value="1"/>
</dbReference>
<dbReference type="GO" id="GO:0003682">
    <property type="term" value="F:chromatin binding"/>
    <property type="evidence" value="ECO:0007669"/>
    <property type="project" value="TreeGrafter"/>
</dbReference>
<feature type="region of interest" description="Disordered" evidence="8">
    <location>
        <begin position="878"/>
        <end position="897"/>
    </location>
</feature>
<dbReference type="InterPro" id="IPR033031">
    <property type="entry name" value="Scc2/Nipped-B"/>
</dbReference>
<dbReference type="GO" id="GO:0010468">
    <property type="term" value="P:regulation of gene expression"/>
    <property type="evidence" value="ECO:0007669"/>
    <property type="project" value="InterPro"/>
</dbReference>
<organism evidence="10">
    <name type="scientific">Anopheles funestus</name>
    <name type="common">African malaria mosquito</name>
    <dbReference type="NCBI Taxonomy" id="62324"/>
    <lineage>
        <taxon>Eukaryota</taxon>
        <taxon>Metazoa</taxon>
        <taxon>Ecdysozoa</taxon>
        <taxon>Arthropoda</taxon>
        <taxon>Hexapoda</taxon>
        <taxon>Insecta</taxon>
        <taxon>Pterygota</taxon>
        <taxon>Neoptera</taxon>
        <taxon>Endopterygota</taxon>
        <taxon>Diptera</taxon>
        <taxon>Nematocera</taxon>
        <taxon>Culicoidea</taxon>
        <taxon>Culicidae</taxon>
        <taxon>Anophelinae</taxon>
        <taxon>Anopheles</taxon>
    </lineage>
</organism>
<evidence type="ECO:0000256" key="6">
    <source>
        <dbReference type="RuleBase" id="RU364107"/>
    </source>
</evidence>
<feature type="region of interest" description="Disordered" evidence="8">
    <location>
        <begin position="2067"/>
        <end position="2194"/>
    </location>
</feature>
<feature type="compositionally biased region" description="Polar residues" evidence="8">
    <location>
        <begin position="1935"/>
        <end position="1944"/>
    </location>
</feature>
<dbReference type="InterPro" id="IPR016024">
    <property type="entry name" value="ARM-type_fold"/>
</dbReference>
<evidence type="ECO:0000256" key="4">
    <source>
        <dbReference type="ARBA" id="ARBA00023242"/>
    </source>
</evidence>
<dbReference type="InterPro" id="IPR024986">
    <property type="entry name" value="Nipped-B_C"/>
</dbReference>
<proteinExistence type="inferred from homology"/>
<dbReference type="Pfam" id="PF12830">
    <property type="entry name" value="Nipped-B_C"/>
    <property type="match status" value="1"/>
</dbReference>
<dbReference type="STRING" id="62324.A0A4Y0BNH7"/>
<dbReference type="VEuPathDB" id="VectorBase:AFUN2_013121"/>
<dbReference type="CDD" id="cd23958">
    <property type="entry name" value="SCC2"/>
    <property type="match status" value="1"/>
</dbReference>
<evidence type="ECO:0000259" key="9">
    <source>
        <dbReference type="Pfam" id="PF12830"/>
    </source>
</evidence>
<evidence type="ECO:0000256" key="1">
    <source>
        <dbReference type="ARBA" id="ARBA00004123"/>
    </source>
</evidence>
<dbReference type="GO" id="GO:0071169">
    <property type="term" value="P:establishment of protein localization to chromatin"/>
    <property type="evidence" value="ECO:0007669"/>
    <property type="project" value="TreeGrafter"/>
</dbReference>
<dbReference type="SUPFAM" id="SSF48371">
    <property type="entry name" value="ARM repeat"/>
    <property type="match status" value="1"/>
</dbReference>
<dbReference type="VEuPathDB" id="VectorBase:AFUN021303"/>
<feature type="compositionally biased region" description="Polar residues" evidence="8">
    <location>
        <begin position="331"/>
        <end position="352"/>
    </location>
</feature>
<keyword evidence="3 6" id="KW-0677">Repeat</keyword>
<feature type="region of interest" description="Disordered" evidence="8">
    <location>
        <begin position="1103"/>
        <end position="1135"/>
    </location>
</feature>
<feature type="compositionally biased region" description="Polar residues" evidence="8">
    <location>
        <begin position="2149"/>
        <end position="2164"/>
    </location>
</feature>
<evidence type="ECO:0000256" key="3">
    <source>
        <dbReference type="ARBA" id="ARBA00022737"/>
    </source>
</evidence>